<evidence type="ECO:0000256" key="4">
    <source>
        <dbReference type="RuleBase" id="RU003465"/>
    </source>
</evidence>
<sequence>MSKKTKHRKIMIRVNGQANQGGRKEMEDFKRVVFDRNPEQAFFAIFDGHGGGDAADFARNHLWDTIKQQKGFYSGETSRVTKAIKDGFVATHREMWKHLDSWPRTRHGLPSTSGTTATVVILKGRTLYIAHVGDSGAALGRLNQEKKLQAVRLTADHKPDVPSEKTRIESVGGQVLSRNGVPRVAWERPVHHGHKGPVRRSTQRESVPFLAVSRALGDLWSFNYYRSEFIVSPVPDVRVHKLTPGVDKFLIIASDGLWGVMKVDEAVKFVHNYDQDDICKMGDVSHRLVYRALAKWRERELRADNTSVIVVFFDETPQVEPPAKKSRLDTPDSEGDTTEGEAKESTDSAQESDKTPDQDSLTSTKPTLVRKLAFRCSNPMQFNSCMNHFSNTNSAAGLLSSLTSSNNANSSSVCNCQS</sequence>
<dbReference type="PANTHER" id="PTHR47992">
    <property type="entry name" value="PROTEIN PHOSPHATASE"/>
    <property type="match status" value="1"/>
</dbReference>
<organism evidence="7 8">
    <name type="scientific">Porites lobata</name>
    <dbReference type="NCBI Taxonomy" id="104759"/>
    <lineage>
        <taxon>Eukaryota</taxon>
        <taxon>Metazoa</taxon>
        <taxon>Cnidaria</taxon>
        <taxon>Anthozoa</taxon>
        <taxon>Hexacorallia</taxon>
        <taxon>Scleractinia</taxon>
        <taxon>Fungiina</taxon>
        <taxon>Poritidae</taxon>
        <taxon>Porites</taxon>
    </lineage>
</organism>
<evidence type="ECO:0000313" key="8">
    <source>
        <dbReference type="Proteomes" id="UP001159405"/>
    </source>
</evidence>
<protein>
    <recommendedName>
        <fullName evidence="6">PPM-type phosphatase domain-containing protein</fullName>
    </recommendedName>
</protein>
<keyword evidence="8" id="KW-1185">Reference proteome</keyword>
<feature type="domain" description="PPM-type phosphatase" evidence="6">
    <location>
        <begin position="13"/>
        <end position="313"/>
    </location>
</feature>
<keyword evidence="3 4" id="KW-0904">Protein phosphatase</keyword>
<dbReference type="CDD" id="cd00143">
    <property type="entry name" value="PP2Cc"/>
    <property type="match status" value="1"/>
</dbReference>
<feature type="region of interest" description="Disordered" evidence="5">
    <location>
        <begin position="320"/>
        <end position="364"/>
    </location>
</feature>
<keyword evidence="1" id="KW-0479">Metal-binding</keyword>
<keyword evidence="2 4" id="KW-0378">Hydrolase</keyword>
<dbReference type="Gene3D" id="3.60.40.10">
    <property type="entry name" value="PPM-type phosphatase domain"/>
    <property type="match status" value="1"/>
</dbReference>
<dbReference type="PROSITE" id="PS01032">
    <property type="entry name" value="PPM_1"/>
    <property type="match status" value="1"/>
</dbReference>
<gene>
    <name evidence="7" type="ORF">PLOB_00011299</name>
</gene>
<name>A0ABN8NE04_9CNID</name>
<dbReference type="InterPro" id="IPR000222">
    <property type="entry name" value="PP2C_BS"/>
</dbReference>
<dbReference type="PROSITE" id="PS51746">
    <property type="entry name" value="PPM_2"/>
    <property type="match status" value="1"/>
</dbReference>
<dbReference type="SUPFAM" id="SSF81606">
    <property type="entry name" value="PP2C-like"/>
    <property type="match status" value="1"/>
</dbReference>
<dbReference type="InterPro" id="IPR036457">
    <property type="entry name" value="PPM-type-like_dom_sf"/>
</dbReference>
<evidence type="ECO:0000313" key="7">
    <source>
        <dbReference type="EMBL" id="CAH3103530.1"/>
    </source>
</evidence>
<dbReference type="InterPro" id="IPR015655">
    <property type="entry name" value="PP2C"/>
</dbReference>
<dbReference type="Pfam" id="PF00481">
    <property type="entry name" value="PP2C"/>
    <property type="match status" value="1"/>
</dbReference>
<accession>A0ABN8NE04</accession>
<evidence type="ECO:0000256" key="5">
    <source>
        <dbReference type="SAM" id="MobiDB-lite"/>
    </source>
</evidence>
<evidence type="ECO:0000256" key="3">
    <source>
        <dbReference type="ARBA" id="ARBA00022912"/>
    </source>
</evidence>
<evidence type="ECO:0000259" key="6">
    <source>
        <dbReference type="PROSITE" id="PS51746"/>
    </source>
</evidence>
<evidence type="ECO:0000256" key="1">
    <source>
        <dbReference type="ARBA" id="ARBA00022723"/>
    </source>
</evidence>
<proteinExistence type="inferred from homology"/>
<feature type="compositionally biased region" description="Basic and acidic residues" evidence="5">
    <location>
        <begin position="340"/>
        <end position="357"/>
    </location>
</feature>
<evidence type="ECO:0000256" key="2">
    <source>
        <dbReference type="ARBA" id="ARBA00022801"/>
    </source>
</evidence>
<dbReference type="Proteomes" id="UP001159405">
    <property type="component" value="Unassembled WGS sequence"/>
</dbReference>
<comment type="similarity">
    <text evidence="4">Belongs to the PP2C family.</text>
</comment>
<dbReference type="EMBL" id="CALNXK010000016">
    <property type="protein sequence ID" value="CAH3103530.1"/>
    <property type="molecule type" value="Genomic_DNA"/>
</dbReference>
<reference evidence="7 8" key="1">
    <citation type="submission" date="2022-05" db="EMBL/GenBank/DDBJ databases">
        <authorList>
            <consortium name="Genoscope - CEA"/>
            <person name="William W."/>
        </authorList>
    </citation>
    <scope>NUCLEOTIDE SEQUENCE [LARGE SCALE GENOMIC DNA]</scope>
</reference>
<comment type="caution">
    <text evidence="7">The sequence shown here is derived from an EMBL/GenBank/DDBJ whole genome shotgun (WGS) entry which is preliminary data.</text>
</comment>
<dbReference type="SMART" id="SM00332">
    <property type="entry name" value="PP2Cc"/>
    <property type="match status" value="1"/>
</dbReference>
<dbReference type="InterPro" id="IPR001932">
    <property type="entry name" value="PPM-type_phosphatase-like_dom"/>
</dbReference>